<dbReference type="Pfam" id="PF03364">
    <property type="entry name" value="Polyketide_cyc"/>
    <property type="match status" value="1"/>
</dbReference>
<sequence length="374" mass="40096">MATKLKNVADKATGTVGKTASKATGGGGSGELGDALRGLGQAVASRAAGSLTKRVSSVSGKLTDYADSGGGGGGLVEAVTGGKSGVKGKAAAGALRGGLSGIADKVKDKVKSVFGGGKGGKGGKGNKVKITNIVEDIDIGAPIDLVYDQWTRFTDFPKFMKKVENVEQISDEKLGWKAQVFWSHREWEATILEQVPNERIVWRSKGKKGHVDGAVTFHEVGPDLTTVVLVLAYHPQGLFERTGNIWRAQGRRARLELKHFRRHVMTEALLHPDDVKGWRGEIHDGEVVDEAESDESDEPRDESDEGTDQADDTTDDTEDADDADDAEDLDESDEPEETDEEDEATEEATDETGDDEQPAPRKRTRAGGKRRSAR</sequence>
<dbReference type="PANTHER" id="PTHR33824">
    <property type="entry name" value="POLYKETIDE CYCLASE/DEHYDRASE AND LIPID TRANSPORT SUPERFAMILY PROTEIN"/>
    <property type="match status" value="1"/>
</dbReference>
<dbReference type="InterPro" id="IPR023393">
    <property type="entry name" value="START-like_dom_sf"/>
</dbReference>
<evidence type="ECO:0000313" key="4">
    <source>
        <dbReference type="Proteomes" id="UP000295444"/>
    </source>
</evidence>
<keyword evidence="4" id="KW-1185">Reference proteome</keyword>
<feature type="region of interest" description="Disordered" evidence="1">
    <location>
        <begin position="285"/>
        <end position="374"/>
    </location>
</feature>
<comment type="caution">
    <text evidence="3">The sequence shown here is derived from an EMBL/GenBank/DDBJ whole genome shotgun (WGS) entry which is preliminary data.</text>
</comment>
<protein>
    <submittedName>
        <fullName evidence="3">Putative membrane protein</fullName>
    </submittedName>
</protein>
<dbReference type="InterPro" id="IPR005031">
    <property type="entry name" value="COQ10_START"/>
</dbReference>
<feature type="compositionally biased region" description="Basic residues" evidence="1">
    <location>
        <begin position="360"/>
        <end position="374"/>
    </location>
</feature>
<evidence type="ECO:0000256" key="1">
    <source>
        <dbReference type="SAM" id="MobiDB-lite"/>
    </source>
</evidence>
<evidence type="ECO:0000259" key="2">
    <source>
        <dbReference type="Pfam" id="PF03364"/>
    </source>
</evidence>
<name>A0A4R6S5Q5_LABRH</name>
<dbReference type="OrthoDB" id="3695445at2"/>
<reference evidence="3 4" key="1">
    <citation type="submission" date="2019-03" db="EMBL/GenBank/DDBJ databases">
        <title>Genomic Encyclopedia of Type Strains, Phase IV (KMG-IV): sequencing the most valuable type-strain genomes for metagenomic binning, comparative biology and taxonomic classification.</title>
        <authorList>
            <person name="Goeker M."/>
        </authorList>
    </citation>
    <scope>NUCLEOTIDE SEQUENCE [LARGE SCALE GENOMIC DNA]</scope>
    <source>
        <strain evidence="3 4">DSM 45361</strain>
    </source>
</reference>
<organism evidence="3 4">
    <name type="scientific">Labedaea rhizosphaerae</name>
    <dbReference type="NCBI Taxonomy" id="598644"/>
    <lineage>
        <taxon>Bacteria</taxon>
        <taxon>Bacillati</taxon>
        <taxon>Actinomycetota</taxon>
        <taxon>Actinomycetes</taxon>
        <taxon>Pseudonocardiales</taxon>
        <taxon>Pseudonocardiaceae</taxon>
        <taxon>Labedaea</taxon>
    </lineage>
</organism>
<proteinExistence type="predicted"/>
<accession>A0A4R6S5Q5</accession>
<dbReference type="CDD" id="cd07817">
    <property type="entry name" value="SRPBCC_8"/>
    <property type="match status" value="1"/>
</dbReference>
<gene>
    <name evidence="3" type="ORF">EV186_106490</name>
</gene>
<dbReference type="AlphaFoldDB" id="A0A4R6S5Q5"/>
<feature type="compositionally biased region" description="Acidic residues" evidence="1">
    <location>
        <begin position="287"/>
        <end position="357"/>
    </location>
</feature>
<dbReference type="RefSeq" id="WP_133853056.1">
    <property type="nucleotide sequence ID" value="NZ_SNXZ01000006.1"/>
</dbReference>
<dbReference type="SUPFAM" id="SSF55961">
    <property type="entry name" value="Bet v1-like"/>
    <property type="match status" value="1"/>
</dbReference>
<dbReference type="Proteomes" id="UP000295444">
    <property type="component" value="Unassembled WGS sequence"/>
</dbReference>
<evidence type="ECO:0000313" key="3">
    <source>
        <dbReference type="EMBL" id="TDP94096.1"/>
    </source>
</evidence>
<dbReference type="Gene3D" id="3.30.530.20">
    <property type="match status" value="1"/>
</dbReference>
<dbReference type="EMBL" id="SNXZ01000006">
    <property type="protein sequence ID" value="TDP94096.1"/>
    <property type="molecule type" value="Genomic_DNA"/>
</dbReference>
<feature type="domain" description="Coenzyme Q-binding protein COQ10 START" evidence="2">
    <location>
        <begin position="139"/>
        <end position="259"/>
    </location>
</feature>
<dbReference type="PANTHER" id="PTHR33824:SF7">
    <property type="entry name" value="POLYKETIDE CYCLASE_DEHYDRASE AND LIPID TRANSPORT SUPERFAMILY PROTEIN"/>
    <property type="match status" value="1"/>
</dbReference>
<dbReference type="InterPro" id="IPR047137">
    <property type="entry name" value="ORF3"/>
</dbReference>